<evidence type="ECO:0000256" key="5">
    <source>
        <dbReference type="SAM" id="SignalP"/>
    </source>
</evidence>
<dbReference type="STRING" id="1686286.GCA_900092335_00170"/>
<dbReference type="GO" id="GO:0016020">
    <property type="term" value="C:membrane"/>
    <property type="evidence" value="ECO:0007669"/>
    <property type="project" value="InterPro"/>
</dbReference>
<dbReference type="SMART" id="SM00062">
    <property type="entry name" value="PBPb"/>
    <property type="match status" value="1"/>
</dbReference>
<dbReference type="GO" id="GO:0006865">
    <property type="term" value="P:amino acid transport"/>
    <property type="evidence" value="ECO:0007669"/>
    <property type="project" value="TreeGrafter"/>
</dbReference>
<dbReference type="AlphaFoldDB" id="A0A540R604"/>
<evidence type="ECO:0000256" key="3">
    <source>
        <dbReference type="ARBA" id="ARBA00022729"/>
    </source>
</evidence>
<dbReference type="GO" id="GO:0005576">
    <property type="term" value="C:extracellular region"/>
    <property type="evidence" value="ECO:0007669"/>
    <property type="project" value="TreeGrafter"/>
</dbReference>
<dbReference type="Gene3D" id="3.40.190.10">
    <property type="entry name" value="Periplasmic binding protein-like II"/>
    <property type="match status" value="2"/>
</dbReference>
<dbReference type="SMART" id="SM00079">
    <property type="entry name" value="PBPe"/>
    <property type="match status" value="1"/>
</dbReference>
<feature type="domain" description="Solute-binding protein family 3/N-terminal" evidence="6">
    <location>
        <begin position="89"/>
        <end position="314"/>
    </location>
</feature>
<dbReference type="GO" id="GO:0030288">
    <property type="term" value="C:outer membrane-bounded periplasmic space"/>
    <property type="evidence" value="ECO:0007669"/>
    <property type="project" value="TreeGrafter"/>
</dbReference>
<dbReference type="EMBL" id="VHIR01000013">
    <property type="protein sequence ID" value="TQE43077.1"/>
    <property type="molecule type" value="Genomic_DNA"/>
</dbReference>
<evidence type="ECO:0000256" key="2">
    <source>
        <dbReference type="ARBA" id="ARBA00022448"/>
    </source>
</evidence>
<dbReference type="Proteomes" id="UP000318080">
    <property type="component" value="Unassembled WGS sequence"/>
</dbReference>
<comment type="caution">
    <text evidence="8">The sequence shown here is derived from an EMBL/GenBank/DDBJ whole genome shotgun (WGS) entry which is preliminary data.</text>
</comment>
<gene>
    <name evidence="8" type="ORF">EJK80_09395</name>
</gene>
<dbReference type="PANTHER" id="PTHR30085:SF6">
    <property type="entry name" value="ABC TRANSPORTER GLUTAMINE-BINDING PROTEIN GLNH"/>
    <property type="match status" value="1"/>
</dbReference>
<evidence type="ECO:0000256" key="1">
    <source>
        <dbReference type="ARBA" id="ARBA00010333"/>
    </source>
</evidence>
<dbReference type="InterPro" id="IPR001320">
    <property type="entry name" value="Iontro_rcpt_C"/>
</dbReference>
<proteinExistence type="inferred from homology"/>
<feature type="chain" id="PRO_5022180036" evidence="5">
    <location>
        <begin position="24"/>
        <end position="336"/>
    </location>
</feature>
<dbReference type="RefSeq" id="WP_066492865.1">
    <property type="nucleotide sequence ID" value="NZ_JADPQA010000001.1"/>
</dbReference>
<accession>A0A540R604</accession>
<feature type="compositionally biased region" description="Pro residues" evidence="4">
    <location>
        <begin position="17"/>
        <end position="29"/>
    </location>
</feature>
<protein>
    <submittedName>
        <fullName evidence="8">Glutamate ABC transporter substrate-binding protein</fullName>
    </submittedName>
</protein>
<keyword evidence="9" id="KW-1185">Reference proteome</keyword>
<dbReference type="InterPro" id="IPR051455">
    <property type="entry name" value="Bact_solute-bind_prot3"/>
</dbReference>
<comment type="similarity">
    <text evidence="1">Belongs to the bacterial solute-binding protein 3 family.</text>
</comment>
<evidence type="ECO:0000259" key="7">
    <source>
        <dbReference type="SMART" id="SM00079"/>
    </source>
</evidence>
<dbReference type="SUPFAM" id="SSF53850">
    <property type="entry name" value="Periplasmic binding protein-like II"/>
    <property type="match status" value="1"/>
</dbReference>
<feature type="domain" description="Ionotropic glutamate receptor C-terminal" evidence="7">
    <location>
        <begin position="89"/>
        <end position="313"/>
    </location>
</feature>
<keyword evidence="2" id="KW-0813">Transport</keyword>
<feature type="region of interest" description="Disordered" evidence="4">
    <location>
        <begin position="15"/>
        <end position="58"/>
    </location>
</feature>
<evidence type="ECO:0000259" key="6">
    <source>
        <dbReference type="SMART" id="SM00062"/>
    </source>
</evidence>
<keyword evidence="3 5" id="KW-0732">Signal</keyword>
<feature type="signal peptide" evidence="5">
    <location>
        <begin position="1"/>
        <end position="23"/>
    </location>
</feature>
<dbReference type="Pfam" id="PF00497">
    <property type="entry name" value="SBP_bac_3"/>
    <property type="match status" value="1"/>
</dbReference>
<name>A0A540R604_9CORY</name>
<organism evidence="8 9">
    <name type="scientific">Corynebacterium phoceense</name>
    <dbReference type="NCBI Taxonomy" id="1686286"/>
    <lineage>
        <taxon>Bacteria</taxon>
        <taxon>Bacillati</taxon>
        <taxon>Actinomycetota</taxon>
        <taxon>Actinomycetes</taxon>
        <taxon>Mycobacteriales</taxon>
        <taxon>Corynebacteriaceae</taxon>
        <taxon>Corynebacterium</taxon>
    </lineage>
</organism>
<sequence>MRRLAAVLLAVPLAACAPPPSDAPSPAPSAPSRIGQPLPAGASLEPAGSQPARTDADASTDLLRGAEGSLRPDDKKPKERVPSIVERGRLIVGVDQSNNLLSYRDAQSGELRGFEVSLAHELARDIFEDPNRVEFRYVTSAERAAALEDGTVDVVIRSMTISAQRQQQVEFSTPYLTTRTRLLVPASSAIRELSDVAGHTVCAAAGSTSIDIIRAQAPEADILATRSWGDCLMALQLGQADAIITDDALLSGMAAQDSSTIIVGEALSQEAYGVAVARDAAKTAGLVRQVNSTLERLRSNGTWSSLYQEWFGDYLPAQSLPAPVYRPEPAQEDRAQ</sequence>
<evidence type="ECO:0000313" key="8">
    <source>
        <dbReference type="EMBL" id="TQE43077.1"/>
    </source>
</evidence>
<dbReference type="InterPro" id="IPR001638">
    <property type="entry name" value="Solute-binding_3/MltF_N"/>
</dbReference>
<reference evidence="8 9" key="1">
    <citation type="submission" date="2019-06" db="EMBL/GenBank/DDBJ databases">
        <title>Draft genome of C. phoceense Strain 272.</title>
        <authorList>
            <person name="Pacheco L.G.C."/>
            <person name="Barberis C.M."/>
            <person name="Almuzara M.N."/>
            <person name="Traglia G.M."/>
            <person name="Santos C.S."/>
            <person name="Rocha D.J.P.G."/>
            <person name="Aguiar E.R.G.R."/>
            <person name="Vay C.A."/>
        </authorList>
    </citation>
    <scope>NUCLEOTIDE SEQUENCE [LARGE SCALE GENOMIC DNA]</scope>
    <source>
        <strain evidence="8 9">272</strain>
    </source>
</reference>
<evidence type="ECO:0000313" key="9">
    <source>
        <dbReference type="Proteomes" id="UP000318080"/>
    </source>
</evidence>
<dbReference type="PANTHER" id="PTHR30085">
    <property type="entry name" value="AMINO ACID ABC TRANSPORTER PERMEASE"/>
    <property type="match status" value="1"/>
</dbReference>
<dbReference type="GO" id="GO:0015276">
    <property type="term" value="F:ligand-gated monoatomic ion channel activity"/>
    <property type="evidence" value="ECO:0007669"/>
    <property type="project" value="InterPro"/>
</dbReference>
<dbReference type="CDD" id="cd13690">
    <property type="entry name" value="PBP2_GluB"/>
    <property type="match status" value="1"/>
</dbReference>
<evidence type="ECO:0000256" key="4">
    <source>
        <dbReference type="SAM" id="MobiDB-lite"/>
    </source>
</evidence>